<organism evidence="2 3">
    <name type="scientific">Hyaloscypha variabilis (strain UAMH 11265 / GT02V1 / F)</name>
    <name type="common">Meliniomyces variabilis</name>
    <dbReference type="NCBI Taxonomy" id="1149755"/>
    <lineage>
        <taxon>Eukaryota</taxon>
        <taxon>Fungi</taxon>
        <taxon>Dikarya</taxon>
        <taxon>Ascomycota</taxon>
        <taxon>Pezizomycotina</taxon>
        <taxon>Leotiomycetes</taxon>
        <taxon>Helotiales</taxon>
        <taxon>Hyaloscyphaceae</taxon>
        <taxon>Hyaloscypha</taxon>
        <taxon>Hyaloscypha variabilis</taxon>
    </lineage>
</organism>
<evidence type="ECO:0008006" key="4">
    <source>
        <dbReference type="Google" id="ProtNLM"/>
    </source>
</evidence>
<reference evidence="2 3" key="1">
    <citation type="submission" date="2016-04" db="EMBL/GenBank/DDBJ databases">
        <title>A degradative enzymes factory behind the ericoid mycorrhizal symbiosis.</title>
        <authorList>
            <consortium name="DOE Joint Genome Institute"/>
            <person name="Martino E."/>
            <person name="Morin E."/>
            <person name="Grelet G."/>
            <person name="Kuo A."/>
            <person name="Kohler A."/>
            <person name="Daghino S."/>
            <person name="Barry K."/>
            <person name="Choi C."/>
            <person name="Cichocki N."/>
            <person name="Clum A."/>
            <person name="Copeland A."/>
            <person name="Hainaut M."/>
            <person name="Haridas S."/>
            <person name="Labutti K."/>
            <person name="Lindquist E."/>
            <person name="Lipzen A."/>
            <person name="Khouja H.-R."/>
            <person name="Murat C."/>
            <person name="Ohm R."/>
            <person name="Olson A."/>
            <person name="Spatafora J."/>
            <person name="Veneault-Fourrey C."/>
            <person name="Henrissat B."/>
            <person name="Grigoriev I."/>
            <person name="Martin F."/>
            <person name="Perotto S."/>
        </authorList>
    </citation>
    <scope>NUCLEOTIDE SEQUENCE [LARGE SCALE GENOMIC DNA]</scope>
    <source>
        <strain evidence="2 3">F</strain>
    </source>
</reference>
<protein>
    <recommendedName>
        <fullName evidence="4">Cyanovirin-N domain-containing protein</fullName>
    </recommendedName>
</protein>
<feature type="signal peptide" evidence="1">
    <location>
        <begin position="1"/>
        <end position="18"/>
    </location>
</feature>
<dbReference type="Proteomes" id="UP000235786">
    <property type="component" value="Unassembled WGS sequence"/>
</dbReference>
<keyword evidence="3" id="KW-1185">Reference proteome</keyword>
<evidence type="ECO:0000313" key="2">
    <source>
        <dbReference type="EMBL" id="PMD41929.1"/>
    </source>
</evidence>
<name>A0A2J6RTT5_HYAVF</name>
<dbReference type="AlphaFoldDB" id="A0A2J6RTT5"/>
<evidence type="ECO:0000256" key="1">
    <source>
        <dbReference type="SAM" id="SignalP"/>
    </source>
</evidence>
<feature type="chain" id="PRO_5014440849" description="Cyanovirin-N domain-containing protein" evidence="1">
    <location>
        <begin position="19"/>
        <end position="119"/>
    </location>
</feature>
<proteinExistence type="predicted"/>
<dbReference type="EMBL" id="KZ613944">
    <property type="protein sequence ID" value="PMD41929.1"/>
    <property type="molecule type" value="Genomic_DNA"/>
</dbReference>
<evidence type="ECO:0000313" key="3">
    <source>
        <dbReference type="Proteomes" id="UP000235786"/>
    </source>
</evidence>
<accession>A0A2J6RTT5</accession>
<keyword evidence="1" id="KW-0732">Signal</keyword>
<sequence length="119" mass="12970">MVAIQTMFALAMAMVATAAPSIQSRGSVNTNLVFFRIDDSSCDPGTQLSPTITVFNPPLTTGQNYTTNTCYPYQAWGSVHVENLQAGCTSTPGVLRLRLCDYSGWLNLDTRHMSQGSWT</sequence>
<gene>
    <name evidence="2" type="ORF">L207DRAFT_582350</name>
</gene>